<organism evidence="1 2">
    <name type="scientific">Meloidogyne graminicola</name>
    <dbReference type="NCBI Taxonomy" id="189291"/>
    <lineage>
        <taxon>Eukaryota</taxon>
        <taxon>Metazoa</taxon>
        <taxon>Ecdysozoa</taxon>
        <taxon>Nematoda</taxon>
        <taxon>Chromadorea</taxon>
        <taxon>Rhabditida</taxon>
        <taxon>Tylenchina</taxon>
        <taxon>Tylenchomorpha</taxon>
        <taxon>Tylenchoidea</taxon>
        <taxon>Meloidogynidae</taxon>
        <taxon>Meloidogyninae</taxon>
        <taxon>Meloidogyne</taxon>
    </lineage>
</organism>
<dbReference type="EMBL" id="JABEBT010000020">
    <property type="protein sequence ID" value="KAF7637457.1"/>
    <property type="molecule type" value="Genomic_DNA"/>
</dbReference>
<keyword evidence="2" id="KW-1185">Reference proteome</keyword>
<proteinExistence type="predicted"/>
<evidence type="ECO:0000313" key="2">
    <source>
        <dbReference type="Proteomes" id="UP000605970"/>
    </source>
</evidence>
<reference evidence="1" key="1">
    <citation type="journal article" date="2020" name="Ecol. Evol.">
        <title>Genome structure and content of the rice root-knot nematode (Meloidogyne graminicola).</title>
        <authorList>
            <person name="Phan N.T."/>
            <person name="Danchin E.G.J."/>
            <person name="Klopp C."/>
            <person name="Perfus-Barbeoch L."/>
            <person name="Kozlowski D.K."/>
            <person name="Koutsovoulos G.D."/>
            <person name="Lopez-Roques C."/>
            <person name="Bouchez O."/>
            <person name="Zahm M."/>
            <person name="Besnard G."/>
            <person name="Bellafiore S."/>
        </authorList>
    </citation>
    <scope>NUCLEOTIDE SEQUENCE</scope>
    <source>
        <strain evidence="1">VN-18</strain>
    </source>
</reference>
<protein>
    <submittedName>
        <fullName evidence="1">Uncharacterized protein</fullName>
    </submittedName>
</protein>
<dbReference type="AlphaFoldDB" id="A0A8S9ZWF2"/>
<accession>A0A8S9ZWF2</accession>
<comment type="caution">
    <text evidence="1">The sequence shown here is derived from an EMBL/GenBank/DDBJ whole genome shotgun (WGS) entry which is preliminary data.</text>
</comment>
<evidence type="ECO:0000313" key="1">
    <source>
        <dbReference type="EMBL" id="KAF7637457.1"/>
    </source>
</evidence>
<name>A0A8S9ZWF2_9BILA</name>
<feature type="non-terminal residue" evidence="1">
    <location>
        <position position="57"/>
    </location>
</feature>
<sequence>MVKHRMFLNKSYHRNYFENNGDRTKASTSSNTPIAPKKRMSTLLNIQLISITKTIDG</sequence>
<gene>
    <name evidence="1" type="ORF">Mgra_00003200</name>
</gene>
<dbReference type="Proteomes" id="UP000605970">
    <property type="component" value="Unassembled WGS sequence"/>
</dbReference>